<sequence length="364" mass="39413">IDDGFYNTNAGILGAGTNPANNQAIQNFFANRPAPDGKGIKDHFVEMWGHTAGYLAGTNGLAGYGIINEPHEGWPYLLCQLNICPPGTTKKLEDLYKDTGKAIRREDASTPVVYSGYLTTIFGTPPNLGEPPVDNAMYNYNTYCLALDAWPQVPLPFCDPQINATAEQSRLYAEKYDIPRVITEFGATTRADVLQRQTDEARRQRIGWYHWAYMGIDPATAASNPEDQAIVKDPRKPIEGDNVQWATLAALEEPYPQSVAGTPETWNYDRGSQTFTARWSPQRADGTGSFTTTDATTIWVPEANYGSDYVVEVSGGRVVSAPGARKLLVVSDGSGSPVSVTVRPKNPPALALPPVPGSSALPGS</sequence>
<accession>A0A364V7P1</accession>
<dbReference type="Gene3D" id="2.60.40.1180">
    <property type="entry name" value="Golgi alpha-mannosidase II"/>
    <property type="match status" value="1"/>
</dbReference>
<dbReference type="EMBL" id="PHQP01000140">
    <property type="protein sequence ID" value="RAV32624.1"/>
    <property type="molecule type" value="Genomic_DNA"/>
</dbReference>
<dbReference type="Proteomes" id="UP000251047">
    <property type="component" value="Unassembled WGS sequence"/>
</dbReference>
<feature type="domain" description="Glycoside hydrolase family 5 C-terminal" evidence="7">
    <location>
        <begin position="254"/>
        <end position="342"/>
    </location>
</feature>
<evidence type="ECO:0000256" key="5">
    <source>
        <dbReference type="SAM" id="MobiDB-lite"/>
    </source>
</evidence>
<gene>
    <name evidence="8" type="ORF">CWC39_10325</name>
</gene>
<comment type="similarity">
    <text evidence="1 4">Belongs to the glycosyl hydrolase 5 (cellulase A) family.</text>
</comment>
<dbReference type="SUPFAM" id="SSF51445">
    <property type="entry name" value="(Trans)glycosidases"/>
    <property type="match status" value="1"/>
</dbReference>
<evidence type="ECO:0000256" key="1">
    <source>
        <dbReference type="ARBA" id="ARBA00005641"/>
    </source>
</evidence>
<dbReference type="InterPro" id="IPR013780">
    <property type="entry name" value="Glyco_hydro_b"/>
</dbReference>
<dbReference type="RefSeq" id="WP_181645985.1">
    <property type="nucleotide sequence ID" value="NZ_PHQP01000140.1"/>
</dbReference>
<reference evidence="8 9" key="1">
    <citation type="journal article" date="2018" name="Syst. Appl. Microbiol.">
        <title>Corynebacterium heidelbergense sp. nov., isolated from the preen glands of Egyptian geese (Alopochen aegyptiacus).</title>
        <authorList>
            <person name="Braun M.S."/>
            <person name="Wang E."/>
            <person name="Zimmermann S."/>
            <person name="Wink M."/>
        </authorList>
    </citation>
    <scope>NUCLEOTIDE SEQUENCE [LARGE SCALE GENOMIC DNA]</scope>
    <source>
        <strain evidence="8 9">DSM 104638</strain>
    </source>
</reference>
<evidence type="ECO:0000259" key="6">
    <source>
        <dbReference type="Pfam" id="PF00150"/>
    </source>
</evidence>
<dbReference type="Gene3D" id="3.20.20.80">
    <property type="entry name" value="Glycosidases"/>
    <property type="match status" value="1"/>
</dbReference>
<dbReference type="GO" id="GO:0000272">
    <property type="term" value="P:polysaccharide catabolic process"/>
    <property type="evidence" value="ECO:0007669"/>
    <property type="project" value="InterPro"/>
</dbReference>
<dbReference type="PANTHER" id="PTHR31308:SF3">
    <property type="entry name" value="ENDOGLYCOCERAMIDASE"/>
    <property type="match status" value="1"/>
</dbReference>
<evidence type="ECO:0000256" key="2">
    <source>
        <dbReference type="ARBA" id="ARBA00022801"/>
    </source>
</evidence>
<dbReference type="AlphaFoldDB" id="A0A364V7P1"/>
<comment type="caution">
    <text evidence="8">The sequence shown here is derived from an EMBL/GenBank/DDBJ whole genome shotgun (WGS) entry which is preliminary data.</text>
</comment>
<evidence type="ECO:0008006" key="10">
    <source>
        <dbReference type="Google" id="ProtNLM"/>
    </source>
</evidence>
<dbReference type="Pfam" id="PF18564">
    <property type="entry name" value="Glyco_hydro_5_C"/>
    <property type="match status" value="1"/>
</dbReference>
<evidence type="ECO:0000259" key="7">
    <source>
        <dbReference type="Pfam" id="PF18564"/>
    </source>
</evidence>
<feature type="non-terminal residue" evidence="8">
    <location>
        <position position="1"/>
    </location>
</feature>
<feature type="domain" description="Glycoside hydrolase family 5" evidence="6">
    <location>
        <begin position="32"/>
        <end position="212"/>
    </location>
</feature>
<evidence type="ECO:0000313" key="8">
    <source>
        <dbReference type="EMBL" id="RAV32624.1"/>
    </source>
</evidence>
<dbReference type="GO" id="GO:0004553">
    <property type="term" value="F:hydrolase activity, hydrolyzing O-glycosyl compounds"/>
    <property type="evidence" value="ECO:0007669"/>
    <property type="project" value="InterPro"/>
</dbReference>
<protein>
    <recommendedName>
        <fullName evidence="10">Glycoside hydrolase family 5 C-terminal domain-containing protein</fullName>
    </recommendedName>
</protein>
<dbReference type="InterPro" id="IPR001547">
    <property type="entry name" value="Glyco_hydro_5"/>
</dbReference>
<proteinExistence type="inferred from homology"/>
<evidence type="ECO:0000313" key="9">
    <source>
        <dbReference type="Proteomes" id="UP000251047"/>
    </source>
</evidence>
<dbReference type="GO" id="GO:1901136">
    <property type="term" value="P:carbohydrate derivative catabolic process"/>
    <property type="evidence" value="ECO:0007669"/>
    <property type="project" value="UniProtKB-ARBA"/>
</dbReference>
<keyword evidence="2 4" id="KW-0378">Hydrolase</keyword>
<evidence type="ECO:0000256" key="3">
    <source>
        <dbReference type="ARBA" id="ARBA00023295"/>
    </source>
</evidence>
<dbReference type="PANTHER" id="PTHR31308">
    <property type="match status" value="1"/>
</dbReference>
<keyword evidence="3 4" id="KW-0326">Glycosidase</keyword>
<dbReference type="InterPro" id="IPR017853">
    <property type="entry name" value="GH"/>
</dbReference>
<organism evidence="8 9">
    <name type="scientific">Corynebacterium heidelbergense</name>
    <dbReference type="NCBI Taxonomy" id="2055947"/>
    <lineage>
        <taxon>Bacteria</taxon>
        <taxon>Bacillati</taxon>
        <taxon>Actinomycetota</taxon>
        <taxon>Actinomycetes</taxon>
        <taxon>Mycobacteriales</taxon>
        <taxon>Corynebacteriaceae</taxon>
        <taxon>Corynebacterium</taxon>
    </lineage>
</organism>
<feature type="compositionally biased region" description="Pro residues" evidence="5">
    <location>
        <begin position="345"/>
        <end position="356"/>
    </location>
</feature>
<dbReference type="Pfam" id="PF00150">
    <property type="entry name" value="Cellulase"/>
    <property type="match status" value="1"/>
</dbReference>
<feature type="compositionally biased region" description="Low complexity" evidence="5">
    <location>
        <begin position="332"/>
        <end position="342"/>
    </location>
</feature>
<evidence type="ECO:0000256" key="4">
    <source>
        <dbReference type="RuleBase" id="RU361153"/>
    </source>
</evidence>
<dbReference type="GO" id="GO:0016042">
    <property type="term" value="P:lipid catabolic process"/>
    <property type="evidence" value="ECO:0007669"/>
    <property type="project" value="UniProtKB-ARBA"/>
</dbReference>
<dbReference type="InterPro" id="IPR052066">
    <property type="entry name" value="Glycosphingolipid_Hydrolases"/>
</dbReference>
<dbReference type="InterPro" id="IPR041036">
    <property type="entry name" value="GH5_C"/>
</dbReference>
<name>A0A364V7P1_9CORY</name>
<feature type="region of interest" description="Disordered" evidence="5">
    <location>
        <begin position="332"/>
        <end position="364"/>
    </location>
</feature>